<keyword evidence="4" id="KW-1185">Reference proteome</keyword>
<dbReference type="Pfam" id="PF00582">
    <property type="entry name" value="Usp"/>
    <property type="match status" value="1"/>
</dbReference>
<dbReference type="Proteomes" id="UP000236584">
    <property type="component" value="Chromosome"/>
</dbReference>
<feature type="domain" description="UspA" evidence="2">
    <location>
        <begin position="3"/>
        <end position="138"/>
    </location>
</feature>
<evidence type="ECO:0000313" key="3">
    <source>
        <dbReference type="EMBL" id="AUV83590.1"/>
    </source>
</evidence>
<dbReference type="Gene3D" id="3.40.50.620">
    <property type="entry name" value="HUPs"/>
    <property type="match status" value="1"/>
</dbReference>
<dbReference type="AlphaFoldDB" id="A0A2I8VNT1"/>
<comment type="similarity">
    <text evidence="1">Belongs to the universal stress protein A family.</text>
</comment>
<evidence type="ECO:0000259" key="2">
    <source>
        <dbReference type="Pfam" id="PF00582"/>
    </source>
</evidence>
<accession>A0A2I8VNT1</accession>
<name>A0A2I8VNT1_9EURY</name>
<dbReference type="EMBL" id="CP026309">
    <property type="protein sequence ID" value="AUV83590.1"/>
    <property type="molecule type" value="Genomic_DNA"/>
</dbReference>
<protein>
    <submittedName>
        <fullName evidence="3">Universal stress protein UspA</fullName>
    </submittedName>
</protein>
<reference evidence="3 4" key="1">
    <citation type="submission" date="2018-01" db="EMBL/GenBank/DDBJ databases">
        <title>Complete genome sequence of Salinigranum rubrum GX10T, an extremely halophilic archaeon isolated from a marine solar saltern.</title>
        <authorList>
            <person name="Han S."/>
        </authorList>
    </citation>
    <scope>NUCLEOTIDE SEQUENCE [LARGE SCALE GENOMIC DNA]</scope>
    <source>
        <strain evidence="3 4">GX10</strain>
    </source>
</reference>
<dbReference type="CDD" id="cd00293">
    <property type="entry name" value="USP-like"/>
    <property type="match status" value="1"/>
</dbReference>
<dbReference type="InterPro" id="IPR006016">
    <property type="entry name" value="UspA"/>
</dbReference>
<dbReference type="InterPro" id="IPR014729">
    <property type="entry name" value="Rossmann-like_a/b/a_fold"/>
</dbReference>
<dbReference type="RefSeq" id="WP_103427279.1">
    <property type="nucleotide sequence ID" value="NZ_CP026309.1"/>
</dbReference>
<dbReference type="PANTHER" id="PTHR46268:SF6">
    <property type="entry name" value="UNIVERSAL STRESS PROTEIN UP12"/>
    <property type="match status" value="1"/>
</dbReference>
<organism evidence="3 4">
    <name type="scientific">Salinigranum rubrum</name>
    <dbReference type="NCBI Taxonomy" id="755307"/>
    <lineage>
        <taxon>Archaea</taxon>
        <taxon>Methanobacteriati</taxon>
        <taxon>Methanobacteriota</taxon>
        <taxon>Stenosarchaea group</taxon>
        <taxon>Halobacteria</taxon>
        <taxon>Halobacteriales</taxon>
        <taxon>Haloferacaceae</taxon>
        <taxon>Salinigranum</taxon>
    </lineage>
</organism>
<dbReference type="GeneID" id="35594364"/>
<evidence type="ECO:0000256" key="1">
    <source>
        <dbReference type="ARBA" id="ARBA00008791"/>
    </source>
</evidence>
<proteinExistence type="inferred from homology"/>
<dbReference type="OrthoDB" id="307404at2157"/>
<dbReference type="SUPFAM" id="SSF52402">
    <property type="entry name" value="Adenine nucleotide alpha hydrolases-like"/>
    <property type="match status" value="1"/>
</dbReference>
<gene>
    <name evidence="3" type="ORF">C2R22_19690</name>
</gene>
<dbReference type="KEGG" id="srub:C2R22_19690"/>
<sequence>MVVVAAVDDSDRASAVVEHANDLAEAFGDPVHVVHVMKRSEVVQAEQDGVSSDEPMTVDELRSTAATVSSDVLDRCTVAAETEAVGLIGDPASEIVEYASEHEARYIVVSPRRRSRTGKMLFGSVAQSVLLDAPCPVVSLLVE</sequence>
<evidence type="ECO:0000313" key="4">
    <source>
        <dbReference type="Proteomes" id="UP000236584"/>
    </source>
</evidence>
<dbReference type="PANTHER" id="PTHR46268">
    <property type="entry name" value="STRESS RESPONSE PROTEIN NHAX"/>
    <property type="match status" value="1"/>
</dbReference>